<dbReference type="GO" id="GO:0016020">
    <property type="term" value="C:membrane"/>
    <property type="evidence" value="ECO:0007669"/>
    <property type="project" value="TreeGrafter"/>
</dbReference>
<feature type="transmembrane region" description="Helical" evidence="2">
    <location>
        <begin position="85"/>
        <end position="105"/>
    </location>
</feature>
<evidence type="ECO:0000313" key="4">
    <source>
        <dbReference type="Proteomes" id="UP000236161"/>
    </source>
</evidence>
<feature type="compositionally biased region" description="Basic and acidic residues" evidence="1">
    <location>
        <begin position="64"/>
        <end position="75"/>
    </location>
</feature>
<gene>
    <name evidence="3" type="ORF">AXF42_Ash018954</name>
</gene>
<organism evidence="3 4">
    <name type="scientific">Apostasia shenzhenica</name>
    <dbReference type="NCBI Taxonomy" id="1088818"/>
    <lineage>
        <taxon>Eukaryota</taxon>
        <taxon>Viridiplantae</taxon>
        <taxon>Streptophyta</taxon>
        <taxon>Embryophyta</taxon>
        <taxon>Tracheophyta</taxon>
        <taxon>Spermatophyta</taxon>
        <taxon>Magnoliopsida</taxon>
        <taxon>Liliopsida</taxon>
        <taxon>Asparagales</taxon>
        <taxon>Orchidaceae</taxon>
        <taxon>Apostasioideae</taxon>
        <taxon>Apostasia</taxon>
    </lineage>
</organism>
<keyword evidence="2" id="KW-0472">Membrane</keyword>
<dbReference type="AlphaFoldDB" id="A0A2I0B4M0"/>
<feature type="compositionally biased region" description="Polar residues" evidence="1">
    <location>
        <begin position="1"/>
        <end position="13"/>
    </location>
</feature>
<dbReference type="InterPro" id="IPR025067">
    <property type="entry name" value="DUF4079"/>
</dbReference>
<keyword evidence="2" id="KW-0812">Transmembrane</keyword>
<protein>
    <submittedName>
        <fullName evidence="3">Uncharacterized protein</fullName>
    </submittedName>
</protein>
<evidence type="ECO:0000313" key="3">
    <source>
        <dbReference type="EMBL" id="PKA62746.1"/>
    </source>
</evidence>
<dbReference type="Pfam" id="PF13301">
    <property type="entry name" value="DUF4079"/>
    <property type="match status" value="1"/>
</dbReference>
<evidence type="ECO:0000256" key="2">
    <source>
        <dbReference type="SAM" id="Phobius"/>
    </source>
</evidence>
<proteinExistence type="predicted"/>
<keyword evidence="2" id="KW-1133">Transmembrane helix</keyword>
<dbReference type="Proteomes" id="UP000236161">
    <property type="component" value="Unassembled WGS sequence"/>
</dbReference>
<dbReference type="EMBL" id="KZ451915">
    <property type="protein sequence ID" value="PKA62746.1"/>
    <property type="molecule type" value="Genomic_DNA"/>
</dbReference>
<dbReference type="PANTHER" id="PTHR36738">
    <property type="entry name" value="EXPRESSED PROTEIN"/>
    <property type="match status" value="1"/>
</dbReference>
<feature type="compositionally biased region" description="Low complexity" evidence="1">
    <location>
        <begin position="30"/>
        <end position="58"/>
    </location>
</feature>
<name>A0A2I0B4M0_9ASPA</name>
<dbReference type="OrthoDB" id="2020012at2759"/>
<feature type="transmembrane region" description="Helical" evidence="2">
    <location>
        <begin position="131"/>
        <end position="153"/>
    </location>
</feature>
<accession>A0A2I0B4M0</accession>
<evidence type="ECO:0000256" key="1">
    <source>
        <dbReference type="SAM" id="MobiDB-lite"/>
    </source>
</evidence>
<reference evidence="3 4" key="1">
    <citation type="journal article" date="2017" name="Nature">
        <title>The Apostasia genome and the evolution of orchids.</title>
        <authorList>
            <person name="Zhang G.Q."/>
            <person name="Liu K.W."/>
            <person name="Li Z."/>
            <person name="Lohaus R."/>
            <person name="Hsiao Y.Y."/>
            <person name="Niu S.C."/>
            <person name="Wang J.Y."/>
            <person name="Lin Y.C."/>
            <person name="Xu Q."/>
            <person name="Chen L.J."/>
            <person name="Yoshida K."/>
            <person name="Fujiwara S."/>
            <person name="Wang Z.W."/>
            <person name="Zhang Y.Q."/>
            <person name="Mitsuda N."/>
            <person name="Wang M."/>
            <person name="Liu G.H."/>
            <person name="Pecoraro L."/>
            <person name="Huang H.X."/>
            <person name="Xiao X.J."/>
            <person name="Lin M."/>
            <person name="Wu X.Y."/>
            <person name="Wu W.L."/>
            <person name="Chen Y.Y."/>
            <person name="Chang S.B."/>
            <person name="Sakamoto S."/>
            <person name="Ohme-Takagi M."/>
            <person name="Yagi M."/>
            <person name="Zeng S.J."/>
            <person name="Shen C.Y."/>
            <person name="Yeh C.M."/>
            <person name="Luo Y.B."/>
            <person name="Tsai W.C."/>
            <person name="Van de Peer Y."/>
            <person name="Liu Z.J."/>
        </authorList>
    </citation>
    <scope>NUCLEOTIDE SEQUENCE [LARGE SCALE GENOMIC DNA]</scope>
    <source>
        <strain evidence="4">cv. Shenzhen</strain>
        <tissue evidence="3">Stem</tissue>
    </source>
</reference>
<keyword evidence="4" id="KW-1185">Reference proteome</keyword>
<feature type="region of interest" description="Disordered" evidence="1">
    <location>
        <begin position="1"/>
        <end position="75"/>
    </location>
</feature>
<feature type="transmembrane region" description="Helical" evidence="2">
    <location>
        <begin position="174"/>
        <end position="194"/>
    </location>
</feature>
<dbReference type="PANTHER" id="PTHR36738:SF1">
    <property type="entry name" value="EXPRESSED PROTEIN"/>
    <property type="match status" value="1"/>
</dbReference>
<sequence>MESQIRFANSALSSMPPPCQRPVNPMLKIPLPRLPLSSRKPSASPSFSPSSSSLSAANARRKERPFMDVGEQRERNGMGEEKGEVIVLYSFNPFSLLFLAALPGAETVRSIFAPFVELVKTWDLPEWLVHWGHPGSMAVVLFAMGGYGSYLGFRIRLSKNAEERAMAKDLHPKLLAGMFFFFALGATGGITALLTSDKPILESPHAVSGLMGLSLLTIQTMLPAFFKVYIIAVINECYSAMSKEENSLFLLSKK</sequence>
<feature type="transmembrane region" description="Helical" evidence="2">
    <location>
        <begin position="206"/>
        <end position="234"/>
    </location>
</feature>